<dbReference type="Gene3D" id="1.20.1070.10">
    <property type="entry name" value="Rhodopsin 7-helix transmembrane proteins"/>
    <property type="match status" value="1"/>
</dbReference>
<keyword evidence="3 9" id="KW-0812">Transmembrane</keyword>
<evidence type="ECO:0000256" key="1">
    <source>
        <dbReference type="ARBA" id="ARBA00004651"/>
    </source>
</evidence>
<keyword evidence="2" id="KW-1003">Cell membrane</keyword>
<comment type="caution">
    <text evidence="11">The sequence shown here is derived from an EMBL/GenBank/DDBJ whole genome shotgun (WGS) entry which is preliminary data.</text>
</comment>
<accession>A0A813MGT3</accession>
<dbReference type="InterPro" id="IPR017452">
    <property type="entry name" value="GPCR_Rhodpsn_7TM"/>
</dbReference>
<comment type="subcellular location">
    <subcellularLocation>
        <location evidence="1">Cell membrane</location>
        <topology evidence="1">Multi-pass membrane protein</topology>
    </subcellularLocation>
</comment>
<dbReference type="PROSITE" id="PS50262">
    <property type="entry name" value="G_PROTEIN_RECEP_F1_2"/>
    <property type="match status" value="1"/>
</dbReference>
<evidence type="ECO:0000313" key="13">
    <source>
        <dbReference type="Proteomes" id="UP000663860"/>
    </source>
</evidence>
<dbReference type="Proteomes" id="UP000663860">
    <property type="component" value="Unassembled WGS sequence"/>
</dbReference>
<feature type="transmembrane region" description="Helical" evidence="9">
    <location>
        <begin position="91"/>
        <end position="110"/>
    </location>
</feature>
<evidence type="ECO:0000256" key="6">
    <source>
        <dbReference type="ARBA" id="ARBA00023136"/>
    </source>
</evidence>
<feature type="transmembrane region" description="Helical" evidence="9">
    <location>
        <begin position="221"/>
        <end position="247"/>
    </location>
</feature>
<feature type="transmembrane region" description="Helical" evidence="9">
    <location>
        <begin position="130"/>
        <end position="149"/>
    </location>
</feature>
<dbReference type="EMBL" id="CAJNOE010000008">
    <property type="protein sequence ID" value="CAF0720169.1"/>
    <property type="molecule type" value="Genomic_DNA"/>
</dbReference>
<evidence type="ECO:0000313" key="12">
    <source>
        <dbReference type="EMBL" id="CAF3720085.1"/>
    </source>
</evidence>
<evidence type="ECO:0000256" key="3">
    <source>
        <dbReference type="ARBA" id="ARBA00022692"/>
    </source>
</evidence>
<evidence type="ECO:0000256" key="7">
    <source>
        <dbReference type="ARBA" id="ARBA00023170"/>
    </source>
</evidence>
<feature type="domain" description="G-protein coupled receptors family 1 profile" evidence="10">
    <location>
        <begin position="28"/>
        <end position="282"/>
    </location>
</feature>
<dbReference type="GO" id="GO:0004930">
    <property type="term" value="F:G protein-coupled receptor activity"/>
    <property type="evidence" value="ECO:0007669"/>
    <property type="project" value="UniProtKB-KW"/>
</dbReference>
<gene>
    <name evidence="11" type="ORF">IZO911_LOCUS1827</name>
    <name evidence="12" type="ORF">KXQ929_LOCUS12348</name>
</gene>
<dbReference type="PANTHER" id="PTHR24228:SF59">
    <property type="entry name" value="NEUROPEPTIDE RECEPTOR 15"/>
    <property type="match status" value="1"/>
</dbReference>
<sequence>MIMDNNFQSWFIPFDVFNLICHSLVIIFAFIFLFIIIGDKTCHTVPMLLVANSCLAELVFSSNLFWMAIFTLNNDLKRQQYEDSLCVFRGYIIYITCYIQNCSYFLQAIYQYITVVYSARLFWQSARFQFFLISLMWTSAVIFTLPHILTNRVIYLVDDQMCEMPSQRSFISIYNVTWFYMIPMSSIILIYVKLVRYVKEMSKHVTPVNTLIRAQRELKMVYRIVILVSFLIGLGIPYASFVIMGFFTSPPKYHFRIAYIFVNISLIFIMMSLFKFTDPVRTSIMKRINAVVETVR</sequence>
<reference evidence="11" key="1">
    <citation type="submission" date="2021-02" db="EMBL/GenBank/DDBJ databases">
        <authorList>
            <person name="Nowell W R."/>
        </authorList>
    </citation>
    <scope>NUCLEOTIDE SEQUENCE</scope>
</reference>
<dbReference type="EMBL" id="CAJOBB010000633">
    <property type="protein sequence ID" value="CAF3720085.1"/>
    <property type="molecule type" value="Genomic_DNA"/>
</dbReference>
<feature type="transmembrane region" description="Helical" evidence="9">
    <location>
        <begin position="169"/>
        <end position="192"/>
    </location>
</feature>
<evidence type="ECO:0000313" key="11">
    <source>
        <dbReference type="EMBL" id="CAF0720169.1"/>
    </source>
</evidence>
<evidence type="ECO:0000256" key="4">
    <source>
        <dbReference type="ARBA" id="ARBA00022989"/>
    </source>
</evidence>
<keyword evidence="6 9" id="KW-0472">Membrane</keyword>
<feature type="transmembrane region" description="Helical" evidence="9">
    <location>
        <begin position="16"/>
        <end position="37"/>
    </location>
</feature>
<feature type="transmembrane region" description="Helical" evidence="9">
    <location>
        <begin position="49"/>
        <end position="71"/>
    </location>
</feature>
<keyword evidence="5" id="KW-0297">G-protein coupled receptor</keyword>
<dbReference type="SUPFAM" id="SSF81321">
    <property type="entry name" value="Family A G protein-coupled receptor-like"/>
    <property type="match status" value="1"/>
</dbReference>
<evidence type="ECO:0000259" key="10">
    <source>
        <dbReference type="PROSITE" id="PS50262"/>
    </source>
</evidence>
<evidence type="ECO:0000256" key="2">
    <source>
        <dbReference type="ARBA" id="ARBA00022475"/>
    </source>
</evidence>
<name>A0A813MGT3_9BILA</name>
<keyword evidence="8" id="KW-0807">Transducer</keyword>
<dbReference type="PANTHER" id="PTHR24228">
    <property type="entry name" value="B2 BRADYKININ RECEPTOR/ANGIOTENSIN II RECEPTOR"/>
    <property type="match status" value="1"/>
</dbReference>
<keyword evidence="7" id="KW-0675">Receptor</keyword>
<proteinExistence type="predicted"/>
<dbReference type="GO" id="GO:0005886">
    <property type="term" value="C:plasma membrane"/>
    <property type="evidence" value="ECO:0007669"/>
    <property type="project" value="UniProtKB-SubCell"/>
</dbReference>
<feature type="transmembrane region" description="Helical" evidence="9">
    <location>
        <begin position="253"/>
        <end position="277"/>
    </location>
</feature>
<dbReference type="Proteomes" id="UP000663868">
    <property type="component" value="Unassembled WGS sequence"/>
</dbReference>
<protein>
    <recommendedName>
        <fullName evidence="10">G-protein coupled receptors family 1 profile domain-containing protein</fullName>
    </recommendedName>
</protein>
<organism evidence="11 13">
    <name type="scientific">Adineta steineri</name>
    <dbReference type="NCBI Taxonomy" id="433720"/>
    <lineage>
        <taxon>Eukaryota</taxon>
        <taxon>Metazoa</taxon>
        <taxon>Spiralia</taxon>
        <taxon>Gnathifera</taxon>
        <taxon>Rotifera</taxon>
        <taxon>Eurotatoria</taxon>
        <taxon>Bdelloidea</taxon>
        <taxon>Adinetida</taxon>
        <taxon>Adinetidae</taxon>
        <taxon>Adineta</taxon>
    </lineage>
</organism>
<dbReference type="AlphaFoldDB" id="A0A813MGT3"/>
<keyword evidence="4 9" id="KW-1133">Transmembrane helix</keyword>
<evidence type="ECO:0000256" key="9">
    <source>
        <dbReference type="SAM" id="Phobius"/>
    </source>
</evidence>
<dbReference type="CDD" id="cd00637">
    <property type="entry name" value="7tm_classA_rhodopsin-like"/>
    <property type="match status" value="1"/>
</dbReference>
<evidence type="ECO:0000256" key="8">
    <source>
        <dbReference type="ARBA" id="ARBA00023224"/>
    </source>
</evidence>
<evidence type="ECO:0000256" key="5">
    <source>
        <dbReference type="ARBA" id="ARBA00023040"/>
    </source>
</evidence>